<evidence type="ECO:0000313" key="3">
    <source>
        <dbReference type="Proteomes" id="UP001652394"/>
    </source>
</evidence>
<gene>
    <name evidence="2" type="ORF">OCV51_00565</name>
</gene>
<dbReference type="Pfam" id="PF00329">
    <property type="entry name" value="Complex1_30kDa"/>
    <property type="match status" value="1"/>
</dbReference>
<dbReference type="RefSeq" id="WP_117973768.1">
    <property type="nucleotide sequence ID" value="NZ_JAOQJX010000001.1"/>
</dbReference>
<sequence>MEDKNQTKEKSCIEEKSRIEEITLQEFFPAVVDMKTKDWRLVQLCAVSVEGGYEMSYSFCKDYEMITLRLVIKEEERISSITQIYPCAFLQENEAAELFGVKIENISPDYQDRLYRIDKTTPFKKEE</sequence>
<evidence type="ECO:0000259" key="1">
    <source>
        <dbReference type="Pfam" id="PF00329"/>
    </source>
</evidence>
<accession>A0ABT2T7C2</accession>
<protein>
    <submittedName>
        <fullName evidence="2">NADH-quinone oxidoreductase subunit C</fullName>
    </submittedName>
</protein>
<feature type="domain" description="NADH:ubiquinone oxidoreductase 30kDa subunit" evidence="1">
    <location>
        <begin position="40"/>
        <end position="116"/>
    </location>
</feature>
<evidence type="ECO:0000313" key="2">
    <source>
        <dbReference type="EMBL" id="MCU6746164.1"/>
    </source>
</evidence>
<keyword evidence="3" id="KW-1185">Reference proteome</keyword>
<comment type="caution">
    <text evidence="2">The sequence shown here is derived from an EMBL/GenBank/DDBJ whole genome shotgun (WGS) entry which is preliminary data.</text>
</comment>
<dbReference type="Proteomes" id="UP001652394">
    <property type="component" value="Unassembled WGS sequence"/>
</dbReference>
<dbReference type="InterPro" id="IPR037232">
    <property type="entry name" value="NADH_quin_OxRdtase_su_C/D-like"/>
</dbReference>
<name>A0ABT2T7C2_9FIRM</name>
<proteinExistence type="predicted"/>
<dbReference type="InterPro" id="IPR001268">
    <property type="entry name" value="NADH_UbQ_OxRdtase_30kDa_su"/>
</dbReference>
<reference evidence="2 3" key="1">
    <citation type="journal article" date="2021" name="ISME Commun">
        <title>Automated analysis of genomic sequences facilitates high-throughput and comprehensive description of bacteria.</title>
        <authorList>
            <person name="Hitch T.C.A."/>
        </authorList>
    </citation>
    <scope>NUCLEOTIDE SEQUENCE [LARGE SCALE GENOMIC DNA]</scope>
    <source>
        <strain evidence="2 3">H2_18</strain>
    </source>
</reference>
<organism evidence="2 3">
    <name type="scientific">Faecalicatena acetigenes</name>
    <dbReference type="NCBI Taxonomy" id="2981790"/>
    <lineage>
        <taxon>Bacteria</taxon>
        <taxon>Bacillati</taxon>
        <taxon>Bacillota</taxon>
        <taxon>Clostridia</taxon>
        <taxon>Lachnospirales</taxon>
        <taxon>Lachnospiraceae</taxon>
        <taxon>Faecalicatena</taxon>
    </lineage>
</organism>
<dbReference type="SUPFAM" id="SSF143243">
    <property type="entry name" value="Nqo5-like"/>
    <property type="match status" value="1"/>
</dbReference>
<dbReference type="EMBL" id="JAOQJX010000001">
    <property type="protein sequence ID" value="MCU6746164.1"/>
    <property type="molecule type" value="Genomic_DNA"/>
</dbReference>
<dbReference type="Gene3D" id="3.30.460.80">
    <property type="entry name" value="NADH:ubiquinone oxidoreductase, 30kDa subunit"/>
    <property type="match status" value="1"/>
</dbReference>